<gene>
    <name evidence="3" type="ORF">EWH70_34830</name>
</gene>
<evidence type="ECO:0000313" key="4">
    <source>
        <dbReference type="Proteomes" id="UP000292003"/>
    </source>
</evidence>
<dbReference type="EMBL" id="SFCC01000026">
    <property type="protein sequence ID" value="RZQ59359.1"/>
    <property type="molecule type" value="Genomic_DNA"/>
</dbReference>
<evidence type="ECO:0008006" key="5">
    <source>
        <dbReference type="Google" id="ProtNLM"/>
    </source>
</evidence>
<evidence type="ECO:0000256" key="1">
    <source>
        <dbReference type="SAM" id="MobiDB-lite"/>
    </source>
</evidence>
<reference evidence="3 4" key="1">
    <citation type="submission" date="2019-02" db="EMBL/GenBank/DDBJ databases">
        <title>Draft genome sequence of Amycolatopsis sp. 8-3EHSu isolated from roots of Suaeda maritima.</title>
        <authorList>
            <person name="Duangmal K."/>
            <person name="Chantavorakit T."/>
        </authorList>
    </citation>
    <scope>NUCLEOTIDE SEQUENCE [LARGE SCALE GENOMIC DNA]</scope>
    <source>
        <strain evidence="3 4">8-3EHSu</strain>
    </source>
</reference>
<keyword evidence="4" id="KW-1185">Reference proteome</keyword>
<dbReference type="AlphaFoldDB" id="A0A4Q7IY46"/>
<proteinExistence type="predicted"/>
<dbReference type="OrthoDB" id="3679798at2"/>
<comment type="caution">
    <text evidence="3">The sequence shown here is derived from an EMBL/GenBank/DDBJ whole genome shotgun (WGS) entry which is preliminary data.</text>
</comment>
<feature type="signal peptide" evidence="2">
    <location>
        <begin position="1"/>
        <end position="31"/>
    </location>
</feature>
<keyword evidence="2" id="KW-0732">Signal</keyword>
<feature type="chain" id="PRO_5020383646" description="DUF3558 domain-containing protein" evidence="2">
    <location>
        <begin position="32"/>
        <end position="327"/>
    </location>
</feature>
<accession>A0A4Q7IY46</accession>
<name>A0A4Q7IY46_9PSEU</name>
<dbReference type="RefSeq" id="WP_130479863.1">
    <property type="nucleotide sequence ID" value="NZ_SFCC01000026.1"/>
</dbReference>
<feature type="region of interest" description="Disordered" evidence="1">
    <location>
        <begin position="33"/>
        <end position="52"/>
    </location>
</feature>
<evidence type="ECO:0000256" key="2">
    <source>
        <dbReference type="SAM" id="SignalP"/>
    </source>
</evidence>
<dbReference type="Proteomes" id="UP000292003">
    <property type="component" value="Unassembled WGS sequence"/>
</dbReference>
<organism evidence="3 4">
    <name type="scientific">Amycolatopsis suaedae</name>
    <dbReference type="NCBI Taxonomy" id="2510978"/>
    <lineage>
        <taxon>Bacteria</taxon>
        <taxon>Bacillati</taxon>
        <taxon>Actinomycetota</taxon>
        <taxon>Actinomycetes</taxon>
        <taxon>Pseudonocardiales</taxon>
        <taxon>Pseudonocardiaceae</taxon>
        <taxon>Amycolatopsis</taxon>
    </lineage>
</organism>
<evidence type="ECO:0000313" key="3">
    <source>
        <dbReference type="EMBL" id="RZQ59359.1"/>
    </source>
</evidence>
<dbReference type="PROSITE" id="PS51257">
    <property type="entry name" value="PROKAR_LIPOPROTEIN"/>
    <property type="match status" value="1"/>
</dbReference>
<protein>
    <recommendedName>
        <fullName evidence="5">DUF3558 domain-containing protein</fullName>
    </recommendedName>
</protein>
<sequence length="327" mass="33842">MSDPARTTRFRLVVPAAALLLAAGCGGPDLAKSNYQRTTVPPPSQAAPDAPISDPAVASAALREAKPCGLLAPDVIGELGSGGAPEADGWDKCVVSLTDAGGKQLRFTLKVGESVASTVGKDGKVVAGLPAEEAKNSDTVCMVQVLTSRDPAQGITALVSYPGGDMCGAARNGLEKVIAKLRGGPEKWDLPKESIGTVDPCATLDGAVVKNVLGMEPKRGSSGVHECFWSGRGPTLSVLFRQTDAPTAGSKKQEVVIEGDVKGFQEAPQREQSECSLSWKQGGADDQSAEVVTIRYNNLTEKDVAKDDPCGKVMMVAKGVLAKLATS</sequence>